<proteinExistence type="predicted"/>
<name>A0A8H2X7I5_9AGAM</name>
<evidence type="ECO:0000256" key="1">
    <source>
        <dbReference type="SAM" id="MobiDB-lite"/>
    </source>
</evidence>
<reference evidence="2" key="1">
    <citation type="submission" date="2021-01" db="EMBL/GenBank/DDBJ databases">
        <authorList>
            <person name="Kaushik A."/>
        </authorList>
    </citation>
    <scope>NUCLEOTIDE SEQUENCE</scope>
    <source>
        <strain evidence="2">AG4-RS23</strain>
    </source>
</reference>
<dbReference type="AlphaFoldDB" id="A0A8H2X7I5"/>
<feature type="region of interest" description="Disordered" evidence="1">
    <location>
        <begin position="1"/>
        <end position="41"/>
    </location>
</feature>
<sequence>MNNIEKISNEPNPVPRMSHSQEGTANAPIEPPYGDVDLSSMDEDETTTRCCPCSCADASCDGFGGIQTMLACCVAIPVGIITCFSCCF</sequence>
<evidence type="ECO:0000313" key="2">
    <source>
        <dbReference type="EMBL" id="CAE6418572.1"/>
    </source>
</evidence>
<feature type="compositionally biased region" description="Polar residues" evidence="1">
    <location>
        <begin position="1"/>
        <end position="11"/>
    </location>
</feature>
<comment type="caution">
    <text evidence="2">The sequence shown here is derived from an EMBL/GenBank/DDBJ whole genome shotgun (WGS) entry which is preliminary data.</text>
</comment>
<protein>
    <submittedName>
        <fullName evidence="2">Uncharacterized protein</fullName>
    </submittedName>
</protein>
<dbReference type="EMBL" id="CAJMWY010000153">
    <property type="protein sequence ID" value="CAE6418572.1"/>
    <property type="molecule type" value="Genomic_DNA"/>
</dbReference>
<evidence type="ECO:0000313" key="3">
    <source>
        <dbReference type="Proteomes" id="UP000663861"/>
    </source>
</evidence>
<dbReference type="Proteomes" id="UP000663861">
    <property type="component" value="Unassembled WGS sequence"/>
</dbReference>
<gene>
    <name evidence="2" type="ORF">RDB_LOCUS9728</name>
</gene>
<organism evidence="2 3">
    <name type="scientific">Rhizoctonia solani</name>
    <dbReference type="NCBI Taxonomy" id="456999"/>
    <lineage>
        <taxon>Eukaryota</taxon>
        <taxon>Fungi</taxon>
        <taxon>Dikarya</taxon>
        <taxon>Basidiomycota</taxon>
        <taxon>Agaricomycotina</taxon>
        <taxon>Agaricomycetes</taxon>
        <taxon>Cantharellales</taxon>
        <taxon>Ceratobasidiaceae</taxon>
        <taxon>Rhizoctonia</taxon>
    </lineage>
</organism>
<accession>A0A8H2X7I5</accession>